<gene>
    <name evidence="2" type="ORF">SAMN04489710_11192</name>
</gene>
<accession>A0A1I1WY37</accession>
<dbReference type="Gene3D" id="3.30.2010.10">
    <property type="entry name" value="Metalloproteases ('zincins'), catalytic domain"/>
    <property type="match status" value="1"/>
</dbReference>
<dbReference type="RefSeq" id="WP_092954409.1">
    <property type="nucleotide sequence ID" value="NZ_FOMQ01000011.1"/>
</dbReference>
<organism evidence="2 3">
    <name type="scientific">Paracidovorax konjaci</name>
    <dbReference type="NCBI Taxonomy" id="32040"/>
    <lineage>
        <taxon>Bacteria</taxon>
        <taxon>Pseudomonadati</taxon>
        <taxon>Pseudomonadota</taxon>
        <taxon>Betaproteobacteria</taxon>
        <taxon>Burkholderiales</taxon>
        <taxon>Comamonadaceae</taxon>
        <taxon>Paracidovorax</taxon>
    </lineage>
</organism>
<reference evidence="3" key="1">
    <citation type="submission" date="2016-10" db="EMBL/GenBank/DDBJ databases">
        <authorList>
            <person name="Varghese N."/>
            <person name="Submissions S."/>
        </authorList>
    </citation>
    <scope>NUCLEOTIDE SEQUENCE [LARGE SCALE GENOMIC DNA]</scope>
    <source>
        <strain evidence="3">DSM 7481</strain>
    </source>
</reference>
<evidence type="ECO:0000313" key="2">
    <source>
        <dbReference type="EMBL" id="SFE00094.1"/>
    </source>
</evidence>
<keyword evidence="3" id="KW-1185">Reference proteome</keyword>
<name>A0A1I1WY37_9BURK</name>
<evidence type="ECO:0000313" key="3">
    <source>
        <dbReference type="Proteomes" id="UP000199517"/>
    </source>
</evidence>
<dbReference type="AlphaFoldDB" id="A0A1I1WY37"/>
<dbReference type="EMBL" id="FOMQ01000011">
    <property type="protein sequence ID" value="SFE00094.1"/>
    <property type="molecule type" value="Genomic_DNA"/>
</dbReference>
<dbReference type="CDD" id="cd07344">
    <property type="entry name" value="M48_yhfN_like"/>
    <property type="match status" value="1"/>
</dbReference>
<dbReference type="OrthoDB" id="9000630at2"/>
<dbReference type="InterPro" id="IPR053136">
    <property type="entry name" value="UTP_pyrophosphatase-like"/>
</dbReference>
<evidence type="ECO:0000259" key="1">
    <source>
        <dbReference type="Pfam" id="PF01863"/>
    </source>
</evidence>
<dbReference type="PANTHER" id="PTHR30399:SF1">
    <property type="entry name" value="UTP PYROPHOSPHATASE"/>
    <property type="match status" value="1"/>
</dbReference>
<dbReference type="InterPro" id="IPR002725">
    <property type="entry name" value="YgjP-like_metallopeptidase"/>
</dbReference>
<proteinExistence type="predicted"/>
<sequence length="176" mass="20310">MALPNSPHPLPYLQGYPESLLAQVRTLAQASELGGTLLRRYPQAHAMRDDKSLYRYAADLKARHLRNAPPVNKVVFDSKIHVMRHALGLHTASSRVQGGRLAARHEIRVASMFKQVPEEFLRMIVVHELAHLREKDHDKAFYQLCQTMEPRYHQYEFDTRVYLTHLEHGGAPLWRG</sequence>
<feature type="domain" description="YgjP-like metallopeptidase" evidence="1">
    <location>
        <begin position="99"/>
        <end position="155"/>
    </location>
</feature>
<dbReference type="STRING" id="32040.SAMN04489710_11192"/>
<dbReference type="Proteomes" id="UP000199517">
    <property type="component" value="Unassembled WGS sequence"/>
</dbReference>
<dbReference type="PANTHER" id="PTHR30399">
    <property type="entry name" value="UNCHARACTERIZED PROTEIN YGJP"/>
    <property type="match status" value="1"/>
</dbReference>
<dbReference type="Pfam" id="PF01863">
    <property type="entry name" value="YgjP-like"/>
    <property type="match status" value="1"/>
</dbReference>
<protein>
    <recommendedName>
        <fullName evidence="1">YgjP-like metallopeptidase domain-containing protein</fullName>
    </recommendedName>
</protein>